<evidence type="ECO:0000313" key="7">
    <source>
        <dbReference type="EMBL" id="GAA1265236.1"/>
    </source>
</evidence>
<evidence type="ECO:0000256" key="4">
    <source>
        <dbReference type="ARBA" id="ARBA00023163"/>
    </source>
</evidence>
<dbReference type="InterPro" id="IPR003012">
    <property type="entry name" value="Tet_transcr_reg_TetR"/>
</dbReference>
<proteinExistence type="predicted"/>
<evidence type="ECO:0000256" key="2">
    <source>
        <dbReference type="ARBA" id="ARBA00023015"/>
    </source>
</evidence>
<dbReference type="PROSITE" id="PS50977">
    <property type="entry name" value="HTH_TETR_2"/>
    <property type="match status" value="1"/>
</dbReference>
<protein>
    <recommendedName>
        <fullName evidence="6">HTH tetR-type domain-containing protein</fullName>
    </recommendedName>
</protein>
<dbReference type="SUPFAM" id="SSF46689">
    <property type="entry name" value="Homeodomain-like"/>
    <property type="match status" value="1"/>
</dbReference>
<gene>
    <name evidence="7" type="ORF">GCM10009665_63130</name>
</gene>
<accession>A0ABP4HGK0</accession>
<evidence type="ECO:0000313" key="8">
    <source>
        <dbReference type="Proteomes" id="UP001500037"/>
    </source>
</evidence>
<dbReference type="InterPro" id="IPR001647">
    <property type="entry name" value="HTH_TetR"/>
</dbReference>
<feature type="domain" description="HTH tetR-type" evidence="6">
    <location>
        <begin position="17"/>
        <end position="77"/>
    </location>
</feature>
<evidence type="ECO:0000256" key="5">
    <source>
        <dbReference type="PROSITE-ProRule" id="PRU00335"/>
    </source>
</evidence>
<dbReference type="PRINTS" id="PR00400">
    <property type="entry name" value="TETREPRESSOR"/>
</dbReference>
<dbReference type="InterPro" id="IPR036271">
    <property type="entry name" value="Tet_transcr_reg_TetR-rel_C_sf"/>
</dbReference>
<dbReference type="Gene3D" id="1.10.357.10">
    <property type="entry name" value="Tetracycline Repressor, domain 2"/>
    <property type="match status" value="1"/>
</dbReference>
<dbReference type="InterPro" id="IPR004111">
    <property type="entry name" value="Repressor_TetR_C"/>
</dbReference>
<name>A0ABP4HGK0_9ACTN</name>
<keyword evidence="8" id="KW-1185">Reference proteome</keyword>
<keyword evidence="2" id="KW-0805">Transcription regulation</keyword>
<evidence type="ECO:0000256" key="3">
    <source>
        <dbReference type="ARBA" id="ARBA00023125"/>
    </source>
</evidence>
<reference evidence="8" key="1">
    <citation type="journal article" date="2019" name="Int. J. Syst. Evol. Microbiol.">
        <title>The Global Catalogue of Microorganisms (GCM) 10K type strain sequencing project: providing services to taxonomists for standard genome sequencing and annotation.</title>
        <authorList>
            <consortium name="The Broad Institute Genomics Platform"/>
            <consortium name="The Broad Institute Genome Sequencing Center for Infectious Disease"/>
            <person name="Wu L."/>
            <person name="Ma J."/>
        </authorList>
    </citation>
    <scope>NUCLEOTIDE SEQUENCE [LARGE SCALE GENOMIC DNA]</scope>
    <source>
        <strain evidence="8">JCM 13004</strain>
    </source>
</reference>
<dbReference type="InterPro" id="IPR050109">
    <property type="entry name" value="HTH-type_TetR-like_transc_reg"/>
</dbReference>
<comment type="caution">
    <text evidence="7">The sequence shown here is derived from an EMBL/GenBank/DDBJ whole genome shotgun (WGS) entry which is preliminary data.</text>
</comment>
<evidence type="ECO:0000256" key="1">
    <source>
        <dbReference type="ARBA" id="ARBA00022491"/>
    </source>
</evidence>
<dbReference type="PANTHER" id="PTHR30055:SF151">
    <property type="entry name" value="TRANSCRIPTIONAL REGULATORY PROTEIN"/>
    <property type="match status" value="1"/>
</dbReference>
<keyword evidence="3 5" id="KW-0238">DNA-binding</keyword>
<keyword evidence="1" id="KW-0678">Repressor</keyword>
<evidence type="ECO:0000259" key="6">
    <source>
        <dbReference type="PROSITE" id="PS50977"/>
    </source>
</evidence>
<dbReference type="PANTHER" id="PTHR30055">
    <property type="entry name" value="HTH-TYPE TRANSCRIPTIONAL REGULATOR RUTR"/>
    <property type="match status" value="1"/>
</dbReference>
<dbReference type="Proteomes" id="UP001500037">
    <property type="component" value="Unassembled WGS sequence"/>
</dbReference>
<dbReference type="Pfam" id="PF02909">
    <property type="entry name" value="TetR_C_1"/>
    <property type="match status" value="1"/>
</dbReference>
<dbReference type="SUPFAM" id="SSF48498">
    <property type="entry name" value="Tetracyclin repressor-like, C-terminal domain"/>
    <property type="match status" value="1"/>
</dbReference>
<keyword evidence="4" id="KW-0804">Transcription</keyword>
<organism evidence="7 8">
    <name type="scientific">Kitasatospora nipponensis</name>
    <dbReference type="NCBI Taxonomy" id="258049"/>
    <lineage>
        <taxon>Bacteria</taxon>
        <taxon>Bacillati</taxon>
        <taxon>Actinomycetota</taxon>
        <taxon>Actinomycetes</taxon>
        <taxon>Kitasatosporales</taxon>
        <taxon>Streptomycetaceae</taxon>
        <taxon>Kitasatospora</taxon>
    </lineage>
</organism>
<dbReference type="Pfam" id="PF00440">
    <property type="entry name" value="TetR_N"/>
    <property type="match status" value="1"/>
</dbReference>
<dbReference type="EMBL" id="BAAALF010000168">
    <property type="protein sequence ID" value="GAA1265236.1"/>
    <property type="molecule type" value="Genomic_DNA"/>
</dbReference>
<dbReference type="PRINTS" id="PR00455">
    <property type="entry name" value="HTHTETR"/>
</dbReference>
<sequence>MERTVAGTRTRSTTRAGLTRPKVLAAALELVDREGVERLSMRRLGSALGVEAMTLYHYLPNKAALLDGLVELVVSAVRPGEPSGPPPGWQEGLRAFATALRAELLRHPAVIPLVATRPVHSAAALAVVEETAQRLVRAGFTPLLALRLVNAVATTVTGHCLAEAASTPVHPEESAGPAPDLTGLPVLGAAAAAGLGTPEDHQARFALLLDALLDGLTGHCRSEELPSP</sequence>
<dbReference type="InterPro" id="IPR009057">
    <property type="entry name" value="Homeodomain-like_sf"/>
</dbReference>
<feature type="DNA-binding region" description="H-T-H motif" evidence="5">
    <location>
        <begin position="40"/>
        <end position="59"/>
    </location>
</feature>